<evidence type="ECO:0008006" key="3">
    <source>
        <dbReference type="Google" id="ProtNLM"/>
    </source>
</evidence>
<proteinExistence type="predicted"/>
<dbReference type="EMBL" id="JACHCF010000005">
    <property type="protein sequence ID" value="MBB5621416.1"/>
    <property type="molecule type" value="Genomic_DNA"/>
</dbReference>
<accession>A0A7W8YTA8</accession>
<organism evidence="1 2">
    <name type="scientific">Pedobacter cryoconitis</name>
    <dbReference type="NCBI Taxonomy" id="188932"/>
    <lineage>
        <taxon>Bacteria</taxon>
        <taxon>Pseudomonadati</taxon>
        <taxon>Bacteroidota</taxon>
        <taxon>Sphingobacteriia</taxon>
        <taxon>Sphingobacteriales</taxon>
        <taxon>Sphingobacteriaceae</taxon>
        <taxon>Pedobacter</taxon>
    </lineage>
</organism>
<dbReference type="Proteomes" id="UP000537718">
    <property type="component" value="Unassembled WGS sequence"/>
</dbReference>
<dbReference type="RefSeq" id="WP_183867395.1">
    <property type="nucleotide sequence ID" value="NZ_JACHCF010000005.1"/>
</dbReference>
<comment type="caution">
    <text evidence="1">The sequence shown here is derived from an EMBL/GenBank/DDBJ whole genome shotgun (WGS) entry which is preliminary data.</text>
</comment>
<sequence>MSYTLEVQELTDNANQDSTNPKDAQKLLIAAIQLADAHEDTALGYELRLNLLNKQWGLADRPYFVSAFSWMLNAFDADPESYAASTLLWRYKWIIGELFSNPEVPLEQIKAVLKDYKRRILEQGYNLRSYYTKHLHEALSQKDQAESKKYLNLMNALPTDGMSDCSACEMDNEVSFLINEGDFKAAYTRALPLIQKQYSCAHVPFITLCNLCYMAIKDNRIEEAATLFLKAEEELQGNESDSSLVTSMGLLIVYLFHTDKPAGWNYLERYLPWALECEANLKFFFSMHIAEALKLEDQEKTIILKLPDVHSLYNSSNHYKVKDLYDFYAQQAFNYGQLFDKRNGNSSFSLQLEKAL</sequence>
<gene>
    <name evidence="1" type="ORF">HDE69_002477</name>
</gene>
<evidence type="ECO:0000313" key="2">
    <source>
        <dbReference type="Proteomes" id="UP000537718"/>
    </source>
</evidence>
<name>A0A7W8YTA8_9SPHI</name>
<reference evidence="1 2" key="1">
    <citation type="submission" date="2020-08" db="EMBL/GenBank/DDBJ databases">
        <title>Genomic Encyclopedia of Type Strains, Phase IV (KMG-V): Genome sequencing to study the core and pangenomes of soil and plant-associated prokaryotes.</title>
        <authorList>
            <person name="Whitman W."/>
        </authorList>
    </citation>
    <scope>NUCLEOTIDE SEQUENCE [LARGE SCALE GENOMIC DNA]</scope>
    <source>
        <strain evidence="1 2">MP7CTX6</strain>
    </source>
</reference>
<protein>
    <recommendedName>
        <fullName evidence="3">Tetratricopeptide repeat protein</fullName>
    </recommendedName>
</protein>
<evidence type="ECO:0000313" key="1">
    <source>
        <dbReference type="EMBL" id="MBB5621416.1"/>
    </source>
</evidence>
<dbReference type="AlphaFoldDB" id="A0A7W8YTA8"/>